<gene>
    <name evidence="2" type="ORF">MNBD_GAMMA08-1960</name>
</gene>
<accession>A0A3B0XR92</accession>
<evidence type="ECO:0008006" key="3">
    <source>
        <dbReference type="Google" id="ProtNLM"/>
    </source>
</evidence>
<sequence length="220" mass="22615">MMKTTKLAVGVALALSVSGVTHAAVFDISAVLNGVDGGFGFSGFHYAGDLGTAAIDSDGDPRTGTALAGIPAASGLLGSYNDVTGDFYVSLGTDVAAIPTFSLSGIMTFDSAGFLDPSSTLDITFNTLLGDLTTNMIFDAGQQCCTGNNAPNSFNGGLMSLWGVNTTPELAFLFPDYNDQVLGLDLRLELTPSAVPVPAAVWLFGSGLLGLVGVMRRRKT</sequence>
<keyword evidence="1" id="KW-1133">Transmembrane helix</keyword>
<dbReference type="AlphaFoldDB" id="A0A3B0XR92"/>
<feature type="transmembrane region" description="Helical" evidence="1">
    <location>
        <begin position="195"/>
        <end position="215"/>
    </location>
</feature>
<evidence type="ECO:0000256" key="1">
    <source>
        <dbReference type="SAM" id="Phobius"/>
    </source>
</evidence>
<protein>
    <recommendedName>
        <fullName evidence="3">PEP-CTERM protein-sorting domain-containing protein</fullName>
    </recommendedName>
</protein>
<evidence type="ECO:0000313" key="2">
    <source>
        <dbReference type="EMBL" id="VAW58694.1"/>
    </source>
</evidence>
<dbReference type="NCBIfam" id="TIGR03370">
    <property type="entry name" value="VPLPA-CTERM"/>
    <property type="match status" value="1"/>
</dbReference>
<dbReference type="EMBL" id="UOFH01000027">
    <property type="protein sequence ID" value="VAW58694.1"/>
    <property type="molecule type" value="Genomic_DNA"/>
</dbReference>
<proteinExistence type="predicted"/>
<name>A0A3B0XR92_9ZZZZ</name>
<keyword evidence="1" id="KW-0472">Membrane</keyword>
<reference evidence="2" key="1">
    <citation type="submission" date="2018-06" db="EMBL/GenBank/DDBJ databases">
        <authorList>
            <person name="Zhirakovskaya E."/>
        </authorList>
    </citation>
    <scope>NUCLEOTIDE SEQUENCE</scope>
</reference>
<dbReference type="InterPro" id="IPR022472">
    <property type="entry name" value="VPLPA-CTERM"/>
</dbReference>
<organism evidence="2">
    <name type="scientific">hydrothermal vent metagenome</name>
    <dbReference type="NCBI Taxonomy" id="652676"/>
    <lineage>
        <taxon>unclassified sequences</taxon>
        <taxon>metagenomes</taxon>
        <taxon>ecological metagenomes</taxon>
    </lineage>
</organism>
<keyword evidence="1" id="KW-0812">Transmembrane</keyword>